<dbReference type="EMBL" id="HBGF01018571">
    <property type="protein sequence ID" value="CAD9111136.1"/>
    <property type="molecule type" value="Transcribed_RNA"/>
</dbReference>
<dbReference type="Pfam" id="PF03815">
    <property type="entry name" value="LCCL"/>
    <property type="match status" value="1"/>
</dbReference>
<organism evidence="2">
    <name type="scientific">Neobodo designis</name>
    <name type="common">Flagellated protozoan</name>
    <name type="synonym">Bodo designis</name>
    <dbReference type="NCBI Taxonomy" id="312471"/>
    <lineage>
        <taxon>Eukaryota</taxon>
        <taxon>Discoba</taxon>
        <taxon>Euglenozoa</taxon>
        <taxon>Kinetoplastea</taxon>
        <taxon>Metakinetoplastina</taxon>
        <taxon>Neobodonida</taxon>
        <taxon>Neobodo</taxon>
    </lineage>
</organism>
<name>A0A7S1Q0T2_NEODS</name>
<dbReference type="InterPro" id="IPR036609">
    <property type="entry name" value="LCCL_sf"/>
</dbReference>
<reference evidence="2" key="1">
    <citation type="submission" date="2021-01" db="EMBL/GenBank/DDBJ databases">
        <authorList>
            <person name="Corre E."/>
            <person name="Pelletier E."/>
            <person name="Niang G."/>
            <person name="Scheremetjew M."/>
            <person name="Finn R."/>
            <person name="Kale V."/>
            <person name="Holt S."/>
            <person name="Cochrane G."/>
            <person name="Meng A."/>
            <person name="Brown T."/>
            <person name="Cohen L."/>
        </authorList>
    </citation>
    <scope>NUCLEOTIDE SEQUENCE</scope>
    <source>
        <strain evidence="2">CCAP 1951/1</strain>
    </source>
</reference>
<sequence>MLNVTFACGAETRVPYNPDETVADVLEAVRGHDKAAEAAPGRERAYLAAAVNSAALAAARATADGGEAAAADAGVSVLLGKAFVADPPFPPKALAPSATLEASGVKAEGRVYVTFIAPQRLTDPTEGVRGVIVMPKRYRKCTDVPSPVASSTVVFCDGTCGRKAKDGQEENVVIGGHNNEFRGTSPLCRTAIYAGALDRVLPGAFTVSILAHTSKFLQSGPAERNGIRAVANYDDDSIPLMTVTAYEAGDEDRLCVA</sequence>
<evidence type="ECO:0000313" key="2">
    <source>
        <dbReference type="EMBL" id="CAD9111136.1"/>
    </source>
</evidence>
<dbReference type="AlphaFoldDB" id="A0A7S1Q0T2"/>
<protein>
    <recommendedName>
        <fullName evidence="1">LCCL domain-containing protein</fullName>
    </recommendedName>
</protein>
<proteinExistence type="predicted"/>
<accession>A0A7S1Q0T2</accession>
<feature type="domain" description="LCCL" evidence="1">
    <location>
        <begin position="143"/>
        <end position="230"/>
    </location>
</feature>
<evidence type="ECO:0000259" key="1">
    <source>
        <dbReference type="Pfam" id="PF03815"/>
    </source>
</evidence>
<dbReference type="InterPro" id="IPR004043">
    <property type="entry name" value="LCCL"/>
</dbReference>
<gene>
    <name evidence="2" type="ORF">NDES1114_LOCUS12253</name>
</gene>
<dbReference type="Gene3D" id="2.170.130.20">
    <property type="entry name" value="LCCL-like domain"/>
    <property type="match status" value="1"/>
</dbReference>
<dbReference type="SUPFAM" id="SSF69848">
    <property type="entry name" value="LCCL domain"/>
    <property type="match status" value="1"/>
</dbReference>